<evidence type="ECO:0008006" key="3">
    <source>
        <dbReference type="Google" id="ProtNLM"/>
    </source>
</evidence>
<dbReference type="EMBL" id="FUWW01000003">
    <property type="protein sequence ID" value="SJZ39846.1"/>
    <property type="molecule type" value="Genomic_DNA"/>
</dbReference>
<evidence type="ECO:0000313" key="2">
    <source>
        <dbReference type="Proteomes" id="UP000190657"/>
    </source>
</evidence>
<gene>
    <name evidence="1" type="ORF">SAMN02745114_00404</name>
</gene>
<evidence type="ECO:0000313" key="1">
    <source>
        <dbReference type="EMBL" id="SJZ39846.1"/>
    </source>
</evidence>
<dbReference type="AlphaFoldDB" id="A0A1T4KBT6"/>
<sequence>MQFMKMSYKGFDFDINPKDIKISMNKGTTKYNTVYDEQICKENGRSCVVVSGKGYLTGGDSAVKAFELVRVFNKKGSDYLFLPNSVPIKMLFTSLDISYSSGKDRVEYSFEFTQECNTKSEEHSMGYTYALENENLFDIASRTGVQIESIVKCNDIGDIFAVREGEKIWLI</sequence>
<accession>A0A1T4KBT6</accession>
<protein>
    <recommendedName>
        <fullName evidence="3">LysM domain-containing protein</fullName>
    </recommendedName>
</protein>
<keyword evidence="2" id="KW-1185">Reference proteome</keyword>
<reference evidence="1 2" key="1">
    <citation type="submission" date="2017-02" db="EMBL/GenBank/DDBJ databases">
        <authorList>
            <person name="Peterson S.W."/>
        </authorList>
    </citation>
    <scope>NUCLEOTIDE SEQUENCE [LARGE SCALE GENOMIC DNA]</scope>
    <source>
        <strain evidence="1 2">ATCC 51222</strain>
    </source>
</reference>
<name>A0A1T4KBT6_9FIRM</name>
<dbReference type="STRING" id="290054.SAMN02745114_00404"/>
<proteinExistence type="predicted"/>
<organism evidence="1 2">
    <name type="scientific">Eubacterium coprostanoligenes</name>
    <dbReference type="NCBI Taxonomy" id="290054"/>
    <lineage>
        <taxon>Bacteria</taxon>
        <taxon>Bacillati</taxon>
        <taxon>Bacillota</taxon>
        <taxon>Clostridia</taxon>
        <taxon>Eubacteriales</taxon>
        <taxon>Eubacteriaceae</taxon>
        <taxon>Eubacterium</taxon>
    </lineage>
</organism>
<dbReference type="Proteomes" id="UP000190657">
    <property type="component" value="Unassembled WGS sequence"/>
</dbReference>